<dbReference type="AlphaFoldDB" id="A0A915EK27"/>
<evidence type="ECO:0000313" key="2">
    <source>
        <dbReference type="Proteomes" id="UP000887574"/>
    </source>
</evidence>
<protein>
    <submittedName>
        <fullName evidence="3">Uncharacterized protein</fullName>
    </submittedName>
</protein>
<evidence type="ECO:0000313" key="3">
    <source>
        <dbReference type="WBParaSite" id="jg7573"/>
    </source>
</evidence>
<dbReference type="Proteomes" id="UP000887574">
    <property type="component" value="Unplaced"/>
</dbReference>
<keyword evidence="2" id="KW-1185">Reference proteome</keyword>
<evidence type="ECO:0000256" key="1">
    <source>
        <dbReference type="SAM" id="MobiDB-lite"/>
    </source>
</evidence>
<dbReference type="WBParaSite" id="jg7573">
    <property type="protein sequence ID" value="jg7573"/>
    <property type="gene ID" value="jg7573"/>
</dbReference>
<name>A0A915EK27_9BILA</name>
<feature type="region of interest" description="Disordered" evidence="1">
    <location>
        <begin position="50"/>
        <end position="76"/>
    </location>
</feature>
<sequence>MQTLNSNSTLLVNVTSAIAAGVAAGQGFESNETEVSSVFDDPVLAVFQSYPNPSDGGETGSKGAIRSGKSGVQGVGEKTGNKIVAESILGQMKVQIDGKYFTMQNRVPLLLLANSLLHTNSRLLVCRIVSVF</sequence>
<organism evidence="2 3">
    <name type="scientific">Ditylenchus dipsaci</name>
    <dbReference type="NCBI Taxonomy" id="166011"/>
    <lineage>
        <taxon>Eukaryota</taxon>
        <taxon>Metazoa</taxon>
        <taxon>Ecdysozoa</taxon>
        <taxon>Nematoda</taxon>
        <taxon>Chromadorea</taxon>
        <taxon>Rhabditida</taxon>
        <taxon>Tylenchina</taxon>
        <taxon>Tylenchomorpha</taxon>
        <taxon>Sphaerularioidea</taxon>
        <taxon>Anguinidae</taxon>
        <taxon>Anguininae</taxon>
        <taxon>Ditylenchus</taxon>
    </lineage>
</organism>
<reference evidence="3" key="1">
    <citation type="submission" date="2022-11" db="UniProtKB">
        <authorList>
            <consortium name="WormBaseParasite"/>
        </authorList>
    </citation>
    <scope>IDENTIFICATION</scope>
</reference>
<accession>A0A915EK27</accession>
<proteinExistence type="predicted"/>